<feature type="domain" description="PpiC" evidence="9">
    <location>
        <begin position="230"/>
        <end position="351"/>
    </location>
</feature>
<proteinExistence type="inferred from homology"/>
<evidence type="ECO:0000313" key="11">
    <source>
        <dbReference type="Proteomes" id="UP000031104"/>
    </source>
</evidence>
<dbReference type="HOGENOM" id="CLU_572067_0_0_6"/>
<gene>
    <name evidence="10" type="ORF">SD28_03785</name>
</gene>
<dbReference type="Pfam" id="PF13145">
    <property type="entry name" value="Rotamase_2"/>
    <property type="match status" value="1"/>
</dbReference>
<dbReference type="InterPro" id="IPR000297">
    <property type="entry name" value="PPIase_PpiC"/>
</dbReference>
<evidence type="ECO:0000313" key="10">
    <source>
        <dbReference type="EMBL" id="AJC48814.1"/>
    </source>
</evidence>
<protein>
    <recommendedName>
        <fullName evidence="9">PpiC domain-containing protein</fullName>
    </recommendedName>
</protein>
<dbReference type="InterPro" id="IPR027304">
    <property type="entry name" value="Trigger_fact/SurA_dom_sf"/>
</dbReference>
<dbReference type="Pfam" id="PF13623">
    <property type="entry name" value="SurA_N_2"/>
    <property type="match status" value="1"/>
</dbReference>
<dbReference type="InterPro" id="IPR052029">
    <property type="entry name" value="PpiD_chaperone"/>
</dbReference>
<evidence type="ECO:0000256" key="1">
    <source>
        <dbReference type="ARBA" id="ARBA00004401"/>
    </source>
</evidence>
<dbReference type="AlphaFoldDB" id="A0A0A8E4C5"/>
<dbReference type="PANTHER" id="PTHR47529:SF1">
    <property type="entry name" value="PERIPLASMIC CHAPERONE PPID"/>
    <property type="match status" value="1"/>
</dbReference>
<evidence type="ECO:0000256" key="8">
    <source>
        <dbReference type="SAM" id="Phobius"/>
    </source>
</evidence>
<evidence type="ECO:0000256" key="5">
    <source>
        <dbReference type="ARBA" id="ARBA00023136"/>
    </source>
</evidence>
<evidence type="ECO:0000256" key="7">
    <source>
        <dbReference type="ARBA" id="ARBA00038408"/>
    </source>
</evidence>
<keyword evidence="3 8" id="KW-0812">Transmembrane</keyword>
<keyword evidence="6" id="KW-0143">Chaperone</keyword>
<dbReference type="KEGG" id="fgu:SD28_03785"/>
<dbReference type="STRING" id="594679.SD28_03785"/>
<comment type="subcellular location">
    <subcellularLocation>
        <location evidence="1">Cell membrane</location>
        <topology evidence="1">Single-pass type II membrane protein</topology>
    </subcellularLocation>
</comment>
<keyword evidence="11" id="KW-1185">Reference proteome</keyword>
<accession>A0A0A8E4C5</accession>
<evidence type="ECO:0000259" key="9">
    <source>
        <dbReference type="Pfam" id="PF13145"/>
    </source>
</evidence>
<dbReference type="GO" id="GO:0003755">
    <property type="term" value="F:peptidyl-prolyl cis-trans isomerase activity"/>
    <property type="evidence" value="ECO:0007669"/>
    <property type="project" value="InterPro"/>
</dbReference>
<dbReference type="SUPFAM" id="SSF109998">
    <property type="entry name" value="Triger factor/SurA peptide-binding domain-like"/>
    <property type="match status" value="1"/>
</dbReference>
<name>A0A0A8E4C5_9GAMM</name>
<evidence type="ECO:0000256" key="3">
    <source>
        <dbReference type="ARBA" id="ARBA00022692"/>
    </source>
</evidence>
<dbReference type="EMBL" id="CP010427">
    <property type="protein sequence ID" value="AJC48814.1"/>
    <property type="molecule type" value="Genomic_DNA"/>
</dbReference>
<evidence type="ECO:0000256" key="4">
    <source>
        <dbReference type="ARBA" id="ARBA00022989"/>
    </source>
</evidence>
<evidence type="ECO:0000256" key="6">
    <source>
        <dbReference type="ARBA" id="ARBA00023186"/>
    </source>
</evidence>
<dbReference type="Proteomes" id="UP000031104">
    <property type="component" value="Chromosome"/>
</dbReference>
<keyword evidence="2" id="KW-1003">Cell membrane</keyword>
<dbReference type="GO" id="GO:0005886">
    <property type="term" value="C:plasma membrane"/>
    <property type="evidence" value="ECO:0007669"/>
    <property type="project" value="UniProtKB-SubCell"/>
</dbReference>
<organism evidence="10 11">
    <name type="scientific">Allofrancisella guangzhouensis</name>
    <dbReference type="NCBI Taxonomy" id="594679"/>
    <lineage>
        <taxon>Bacteria</taxon>
        <taxon>Pseudomonadati</taxon>
        <taxon>Pseudomonadota</taxon>
        <taxon>Gammaproteobacteria</taxon>
        <taxon>Thiotrichales</taxon>
        <taxon>Francisellaceae</taxon>
        <taxon>Allofrancisella</taxon>
    </lineage>
</organism>
<sequence length="478" mass="55247">MLQSFNDRLKGPFTWIIIISISFVFVITGMSFFFTNVGASKSYVAKVGGNEISTKQFEQYTQNATSKIQKQQLLDQLVNQYLVLADSQQHNIQISKLMLQAAIFSNPMFFENGKFSSDKLKQLATYFGGLGKLEQMLLQNIKASIIPQTIMDTSFITDYEKKSLSEVYSVNKTIEYIKISSKDLKDQIKTNTQVLKDYYKTHKNEYISPAKLDISYIVISKDDFKPKTDISDSQIKEYYENNRDLFEEFNNNTKETIKKIIQNRDALQQYNSYIKNVDSIKFAELEKKVGKPKIANVVDNQNTNIEGIESNLFFVSTGKYASIPLSEDKTLIYQVNKQQKAMLQLFDKVKEKVAQAYILEQLQVLALEKSNKILAELNKNQKVQQRFEKAVVSSNSKTLSKDFSDFVLLNSNTGYHEYKALDGNIYIYKVMKIQSENFKKATIPDKVETSYKQEELNFYLQNIKENIPVKIDYKYLNE</sequence>
<dbReference type="PANTHER" id="PTHR47529">
    <property type="entry name" value="PEPTIDYL-PROLYL CIS-TRANS ISOMERASE D"/>
    <property type="match status" value="1"/>
</dbReference>
<evidence type="ECO:0000256" key="2">
    <source>
        <dbReference type="ARBA" id="ARBA00022475"/>
    </source>
</evidence>
<dbReference type="OrthoDB" id="9812372at2"/>
<keyword evidence="4 8" id="KW-1133">Transmembrane helix</keyword>
<keyword evidence="5 8" id="KW-0472">Membrane</keyword>
<dbReference type="RefSeq" id="WP_039124239.1">
    <property type="nucleotide sequence ID" value="NZ_CP010427.1"/>
</dbReference>
<comment type="similarity">
    <text evidence="7">Belongs to the PpiD chaperone family.</text>
</comment>
<feature type="transmembrane region" description="Helical" evidence="8">
    <location>
        <begin position="12"/>
        <end position="34"/>
    </location>
</feature>
<reference evidence="10 11" key="1">
    <citation type="submission" date="2014-12" db="EMBL/GenBank/DDBJ databases">
        <title>Complete genome sequence of Francisella guanzhouensis strain 08HL01032 isolated from air-conditioning system in China.</title>
        <authorList>
            <person name="Svensson D."/>
            <person name="Ohrman C."/>
            <person name="Backman S."/>
            <person name="Karlsson E."/>
            <person name="Nilsson E."/>
            <person name="Bystrom M."/>
            <person name="Larkeryd A."/>
            <person name="Stenberg P."/>
            <person name="Scholtz H.C."/>
            <person name="Forsman M."/>
            <person name="Sjodin A."/>
        </authorList>
    </citation>
    <scope>NUCLEOTIDE SEQUENCE [LARGE SCALE GENOMIC DNA]</scope>
    <source>
        <strain evidence="10 11">08HL01032</strain>
    </source>
</reference>